<dbReference type="EC" id="3.2.1.55" evidence="4"/>
<evidence type="ECO:0000256" key="5">
    <source>
        <dbReference type="ARBA" id="ARBA00022801"/>
    </source>
</evidence>
<evidence type="ECO:0000256" key="8">
    <source>
        <dbReference type="SAM" id="SignalP"/>
    </source>
</evidence>
<dbReference type="EMBL" id="QPIZ01000013">
    <property type="protein sequence ID" value="RCW33262.1"/>
    <property type="molecule type" value="Genomic_DNA"/>
</dbReference>
<evidence type="ECO:0000313" key="11">
    <source>
        <dbReference type="Proteomes" id="UP000252733"/>
    </source>
</evidence>
<reference evidence="10 11" key="1">
    <citation type="submission" date="2018-07" db="EMBL/GenBank/DDBJ databases">
        <title>Freshwater and sediment microbial communities from various areas in North America, analyzing microbe dynamics in response to fracking.</title>
        <authorList>
            <person name="Lamendella R."/>
        </authorList>
    </citation>
    <scope>NUCLEOTIDE SEQUENCE [LARGE SCALE GENOMIC DNA]</scope>
    <source>
        <strain evidence="10 11">160A</strain>
    </source>
</reference>
<dbReference type="GO" id="GO:0046373">
    <property type="term" value="P:L-arabinose metabolic process"/>
    <property type="evidence" value="ECO:0007669"/>
    <property type="project" value="InterPro"/>
</dbReference>
<dbReference type="RefSeq" id="WP_106153916.1">
    <property type="nucleotide sequence ID" value="NZ_PVTS01000014.1"/>
</dbReference>
<keyword evidence="7" id="KW-0326">Glycosidase</keyword>
<keyword evidence="5" id="KW-0378">Hydrolase</keyword>
<evidence type="ECO:0000256" key="6">
    <source>
        <dbReference type="ARBA" id="ARBA00023277"/>
    </source>
</evidence>
<dbReference type="SUPFAM" id="SSF51445">
    <property type="entry name" value="(Trans)glycosidases"/>
    <property type="match status" value="1"/>
</dbReference>
<keyword evidence="11" id="KW-1185">Reference proteome</keyword>
<dbReference type="STRING" id="1168289.GCA_000259075_01276"/>
<dbReference type="PANTHER" id="PTHR43576:SF2">
    <property type="entry name" value="INTRACELLULAR EXO-ALPHA-L-ARABINOFURANOSIDASE 2"/>
    <property type="match status" value="1"/>
</dbReference>
<comment type="subunit">
    <text evidence="3">Homohexamer; trimer of dimers.</text>
</comment>
<name>A0A2T0XCH4_9BACT</name>
<dbReference type="Pfam" id="PF22848">
    <property type="entry name" value="ASD1_dom"/>
    <property type="match status" value="1"/>
</dbReference>
<comment type="similarity">
    <text evidence="2">Belongs to the glycosyl hydrolase 51 family.</text>
</comment>
<comment type="catalytic activity">
    <reaction evidence="1">
        <text>Hydrolysis of terminal non-reducing alpha-L-arabinofuranoside residues in alpha-L-arabinosides.</text>
        <dbReference type="EC" id="3.2.1.55"/>
    </reaction>
</comment>
<feature type="chain" id="PRO_5030056596" description="non-reducing end alpha-L-arabinofuranosidase" evidence="8">
    <location>
        <begin position="23"/>
        <end position="514"/>
    </location>
</feature>
<dbReference type="PANTHER" id="PTHR43576">
    <property type="entry name" value="ALPHA-L-ARABINOFURANOSIDASE C-RELATED"/>
    <property type="match status" value="1"/>
</dbReference>
<dbReference type="Gene3D" id="2.60.40.1180">
    <property type="entry name" value="Golgi alpha-mannosidase II"/>
    <property type="match status" value="1"/>
</dbReference>
<dbReference type="InterPro" id="IPR017853">
    <property type="entry name" value="GH"/>
</dbReference>
<evidence type="ECO:0000256" key="7">
    <source>
        <dbReference type="ARBA" id="ARBA00023295"/>
    </source>
</evidence>
<protein>
    <recommendedName>
        <fullName evidence="4">non-reducing end alpha-L-arabinofuranosidase</fullName>
        <ecNumber evidence="4">3.2.1.55</ecNumber>
    </recommendedName>
</protein>
<keyword evidence="6" id="KW-0119">Carbohydrate metabolism</keyword>
<dbReference type="InterPro" id="IPR010720">
    <property type="entry name" value="Alpha-L-AF_C"/>
</dbReference>
<feature type="domain" description="Alpha-L-arabinofuranosidase C-terminal" evidence="9">
    <location>
        <begin position="317"/>
        <end position="507"/>
    </location>
</feature>
<accession>A0A2T0XCH4</accession>
<proteinExistence type="inferred from homology"/>
<evidence type="ECO:0000256" key="1">
    <source>
        <dbReference type="ARBA" id="ARBA00001462"/>
    </source>
</evidence>
<dbReference type="GO" id="GO:0046556">
    <property type="term" value="F:alpha-L-arabinofuranosidase activity"/>
    <property type="evidence" value="ECO:0007669"/>
    <property type="project" value="UniProtKB-EC"/>
</dbReference>
<dbReference type="CDD" id="cd00298">
    <property type="entry name" value="ACD_sHsps_p23-like"/>
    <property type="match status" value="1"/>
</dbReference>
<dbReference type="SMART" id="SM00813">
    <property type="entry name" value="Alpha-L-AF_C"/>
    <property type="match status" value="1"/>
</dbReference>
<evidence type="ECO:0000256" key="2">
    <source>
        <dbReference type="ARBA" id="ARBA00007186"/>
    </source>
</evidence>
<keyword evidence="8" id="KW-0732">Signal</keyword>
<dbReference type="InterPro" id="IPR013780">
    <property type="entry name" value="Glyco_hydro_b"/>
</dbReference>
<dbReference type="Gene3D" id="3.20.20.80">
    <property type="entry name" value="Glycosidases"/>
    <property type="match status" value="1"/>
</dbReference>
<dbReference type="Pfam" id="PF06964">
    <property type="entry name" value="Alpha-L-AF_C"/>
    <property type="match status" value="1"/>
</dbReference>
<evidence type="ECO:0000256" key="3">
    <source>
        <dbReference type="ARBA" id="ARBA00011165"/>
    </source>
</evidence>
<dbReference type="AlphaFoldDB" id="A0A2T0XCH4"/>
<evidence type="ECO:0000256" key="4">
    <source>
        <dbReference type="ARBA" id="ARBA00012670"/>
    </source>
</evidence>
<organism evidence="10 11">
    <name type="scientific">Marinilabilia salmonicolor</name>
    <dbReference type="NCBI Taxonomy" id="989"/>
    <lineage>
        <taxon>Bacteria</taxon>
        <taxon>Pseudomonadati</taxon>
        <taxon>Bacteroidota</taxon>
        <taxon>Bacteroidia</taxon>
        <taxon>Marinilabiliales</taxon>
        <taxon>Marinilabiliaceae</taxon>
        <taxon>Marinilabilia</taxon>
    </lineage>
</organism>
<evidence type="ECO:0000313" key="10">
    <source>
        <dbReference type="EMBL" id="RCW33262.1"/>
    </source>
</evidence>
<gene>
    <name evidence="10" type="ORF">DFO77_11327</name>
</gene>
<dbReference type="SUPFAM" id="SSF51011">
    <property type="entry name" value="Glycosyl hydrolase domain"/>
    <property type="match status" value="1"/>
</dbReference>
<dbReference type="Proteomes" id="UP000252733">
    <property type="component" value="Unassembled WGS sequence"/>
</dbReference>
<dbReference type="OrthoDB" id="9758333at2"/>
<dbReference type="InterPro" id="IPR055235">
    <property type="entry name" value="ASD1_cat"/>
</dbReference>
<feature type="signal peptide" evidence="8">
    <location>
        <begin position="1"/>
        <end position="22"/>
    </location>
</feature>
<comment type="caution">
    <text evidence="10">The sequence shown here is derived from an EMBL/GenBank/DDBJ whole genome shotgun (WGS) entry which is preliminary data.</text>
</comment>
<sequence>MNRKNLLIALFFAFVLALPAGAQNKMNLDFNNAEQTINKNIYGHFAEHLGRCIYDGIWVGPDSDIPNVNGYRKDILDALKELNIPVLRWPGGCFADTYHWKDGVGPKSERPKIKNYFWGGSIEDNSFGTHEFLNLCEMIGADPYISANVGSGTVTEMVEWIEYMTSDEDIPMANWRRENGREEPWDVKFLGIGNESWGCGGDMRPEYYSDLLRQYSLYARLYGEGKFERVGCGANGSDYNWTDVLMERAARNMDALSVHYYTIATGDWNNKSAATGFGEDLYFSGLKNALFMDELVTKHSNVMDKYDPEKNLPLLVDEWGIWTDVEPGTEPGHLFQQNSMRDALIAAVTFNIFHQHAERVQMANIAQVVNVLQAMILTEDDKMVLTPTYHVFNMYKVHQDATYIPELLQTVSYEVGGEEIPAVSGTASKKDGKVNISLSNLDATEEQVIEVDVEDGNLTRVLSASVLTAPDFNSYNSFDEPETVKPVEFSDFKIKKGVLTVTLPAHSVATLQLQ</sequence>
<dbReference type="GO" id="GO:0000272">
    <property type="term" value="P:polysaccharide catabolic process"/>
    <property type="evidence" value="ECO:0007669"/>
    <property type="project" value="TreeGrafter"/>
</dbReference>
<evidence type="ECO:0000259" key="9">
    <source>
        <dbReference type="SMART" id="SM00813"/>
    </source>
</evidence>